<comment type="cofactor">
    <cofactor evidence="1">
        <name>Zn(2+)</name>
        <dbReference type="ChEBI" id="CHEBI:29105"/>
    </cofactor>
</comment>
<keyword evidence="6" id="KW-0378">Hydrolase</keyword>
<keyword evidence="7" id="KW-0862">Zinc</keyword>
<dbReference type="GO" id="GO:0005615">
    <property type="term" value="C:extracellular space"/>
    <property type="evidence" value="ECO:0007669"/>
    <property type="project" value="TreeGrafter"/>
</dbReference>
<dbReference type="InterPro" id="IPR042097">
    <property type="entry name" value="Aminopeptidase_N-like_N_sf"/>
</dbReference>
<evidence type="ECO:0000256" key="5">
    <source>
        <dbReference type="ARBA" id="ARBA00022723"/>
    </source>
</evidence>
<evidence type="ECO:0000256" key="7">
    <source>
        <dbReference type="ARBA" id="ARBA00022833"/>
    </source>
</evidence>
<evidence type="ECO:0000256" key="6">
    <source>
        <dbReference type="ARBA" id="ARBA00022801"/>
    </source>
</evidence>
<dbReference type="Gene3D" id="1.10.390.10">
    <property type="entry name" value="Neutral Protease Domain 2"/>
    <property type="match status" value="1"/>
</dbReference>
<dbReference type="GO" id="GO:0042277">
    <property type="term" value="F:peptide binding"/>
    <property type="evidence" value="ECO:0007669"/>
    <property type="project" value="TreeGrafter"/>
</dbReference>
<evidence type="ECO:0000259" key="10">
    <source>
        <dbReference type="Pfam" id="PF17900"/>
    </source>
</evidence>
<dbReference type="Pfam" id="PF01433">
    <property type="entry name" value="Peptidase_M1"/>
    <property type="match status" value="1"/>
</dbReference>
<dbReference type="GO" id="GO:0008270">
    <property type="term" value="F:zinc ion binding"/>
    <property type="evidence" value="ECO:0007669"/>
    <property type="project" value="InterPro"/>
</dbReference>
<sequence length="843" mass="97082">MIFFIGCETNNIDLSPGVSWELASYRAKTISNVRYEISLKIPDKVDAPIIGLETIRFNLLKSAQDLVLDFRQPSEYIQSIEVGQKEVKYLADNQHITIDRTHFVAGENSIKINFRAGDMSLNRNDEFLYTLFVPDRAATAIPCFDQPNLKGRYTLTLDTPKTWTALTNGPLIEEIEFEERRLFRFGETKPISTYILAFTAGKFEKITEERNGRKMTMYHRETDSVKVARNKDAIFDLHMNAISWMEDYTGIKYPFQKFDFALIPGFQYGGMEHPGAIFYKDVSLFLETTATTNQYLSRAGLISHETAHMWFGDLVTMNWFDDVWTKEVFAGFMGSKIINPAFPEIDHDLRFLSNYSSAYGVDRSAGANQIRQPLENLNLAGTLYGSIIYAKAPVIMKHLEILVGEETFRKGMQAYLKTYSYTNATWHDLIKILDNLSEENLTAWSRIWVDEPDRPIIDIDIQTNNDGLISRLKLKQSDVKKKNRLWGQNLKVRFGYNYKDKVLPVYLKGRTVNIPEAKGLPQPNYILPNGAGIGYGYFKLDKNSRSYLIKHLPEIDNAYIRGVAWLNLWDDMLYGLSEPMEIIRLCVNALQTEDDILNIQRILERINSAYWSYLSPDQRNQMASELELKLRSHIAQAESISMKSTFFRTLRSVTLTREGYKWLKNIWLKTDSIPGLKLSERDYIAIASELALRANADSDEILLTQLKRIKNPDRKARFSFIMPALSNNQLVRDEFFESIKKEHNRSKEPWVQSAIGYLHHPLRAKSSEKYIRPSLELLEEIQRTGDIFFPARFVSATLSGYQTKSAANIVKQFLDENQNYSPQLKLKILQAADGLFRSAEILN</sequence>
<organism evidence="11">
    <name type="scientific">marine metagenome</name>
    <dbReference type="NCBI Taxonomy" id="408172"/>
    <lineage>
        <taxon>unclassified sequences</taxon>
        <taxon>metagenomes</taxon>
        <taxon>ecological metagenomes</taxon>
    </lineage>
</organism>
<dbReference type="InterPro" id="IPR045357">
    <property type="entry name" value="Aminopeptidase_N-like_N"/>
</dbReference>
<dbReference type="SUPFAM" id="SSF55486">
    <property type="entry name" value="Metalloproteases ('zincins'), catalytic domain"/>
    <property type="match status" value="1"/>
</dbReference>
<dbReference type="InterPro" id="IPR027268">
    <property type="entry name" value="Peptidase_M4/M1_CTD_sf"/>
</dbReference>
<dbReference type="InterPro" id="IPR001930">
    <property type="entry name" value="Peptidase_M1"/>
</dbReference>
<dbReference type="InterPro" id="IPR050344">
    <property type="entry name" value="Peptidase_M1_aminopeptidases"/>
</dbReference>
<reference evidence="11" key="1">
    <citation type="submission" date="2018-05" db="EMBL/GenBank/DDBJ databases">
        <authorList>
            <person name="Lanie J.A."/>
            <person name="Ng W.-L."/>
            <person name="Kazmierczak K.M."/>
            <person name="Andrzejewski T.M."/>
            <person name="Davidsen T.M."/>
            <person name="Wayne K.J."/>
            <person name="Tettelin H."/>
            <person name="Glass J.I."/>
            <person name="Rusch D."/>
            <person name="Podicherti R."/>
            <person name="Tsui H.-C.T."/>
            <person name="Winkler M.E."/>
        </authorList>
    </citation>
    <scope>NUCLEOTIDE SEQUENCE</scope>
</reference>
<keyword evidence="5" id="KW-0479">Metal-binding</keyword>
<keyword evidence="8" id="KW-0482">Metalloprotease</keyword>
<gene>
    <name evidence="11" type="ORF">METZ01_LOCUS86839</name>
</gene>
<accession>A0A381V0T3</accession>
<name>A0A381V0T3_9ZZZZ</name>
<dbReference type="AlphaFoldDB" id="A0A381V0T3"/>
<dbReference type="GO" id="GO:0016020">
    <property type="term" value="C:membrane"/>
    <property type="evidence" value="ECO:0007669"/>
    <property type="project" value="TreeGrafter"/>
</dbReference>
<dbReference type="GO" id="GO:0070006">
    <property type="term" value="F:metalloaminopeptidase activity"/>
    <property type="evidence" value="ECO:0007669"/>
    <property type="project" value="TreeGrafter"/>
</dbReference>
<keyword evidence="3" id="KW-0031">Aminopeptidase</keyword>
<dbReference type="GO" id="GO:0006508">
    <property type="term" value="P:proteolysis"/>
    <property type="evidence" value="ECO:0007669"/>
    <property type="project" value="UniProtKB-KW"/>
</dbReference>
<evidence type="ECO:0000313" key="11">
    <source>
        <dbReference type="EMBL" id="SVA33985.1"/>
    </source>
</evidence>
<evidence type="ECO:0000256" key="1">
    <source>
        <dbReference type="ARBA" id="ARBA00001947"/>
    </source>
</evidence>
<keyword evidence="4" id="KW-0645">Protease</keyword>
<dbReference type="GO" id="GO:0043171">
    <property type="term" value="P:peptide catabolic process"/>
    <property type="evidence" value="ECO:0007669"/>
    <property type="project" value="TreeGrafter"/>
</dbReference>
<dbReference type="InterPro" id="IPR014782">
    <property type="entry name" value="Peptidase_M1_dom"/>
</dbReference>
<dbReference type="EMBL" id="UINC01007554">
    <property type="protein sequence ID" value="SVA33985.1"/>
    <property type="molecule type" value="Genomic_DNA"/>
</dbReference>
<dbReference type="Gene3D" id="2.60.40.1730">
    <property type="entry name" value="tricorn interacting facor f3 domain"/>
    <property type="match status" value="1"/>
</dbReference>
<evidence type="ECO:0000259" key="9">
    <source>
        <dbReference type="Pfam" id="PF01433"/>
    </source>
</evidence>
<feature type="domain" description="Aminopeptidase N-like N-terminal" evidence="10">
    <location>
        <begin position="34"/>
        <end position="195"/>
    </location>
</feature>
<dbReference type="GO" id="GO:0005737">
    <property type="term" value="C:cytoplasm"/>
    <property type="evidence" value="ECO:0007669"/>
    <property type="project" value="TreeGrafter"/>
</dbReference>
<dbReference type="PANTHER" id="PTHR11533:SF174">
    <property type="entry name" value="PUROMYCIN-SENSITIVE AMINOPEPTIDASE-RELATED"/>
    <property type="match status" value="1"/>
</dbReference>
<evidence type="ECO:0000256" key="2">
    <source>
        <dbReference type="ARBA" id="ARBA00010136"/>
    </source>
</evidence>
<dbReference type="PRINTS" id="PR00756">
    <property type="entry name" value="ALADIPTASE"/>
</dbReference>
<feature type="domain" description="Peptidase M1 membrane alanine aminopeptidase" evidence="9">
    <location>
        <begin position="236"/>
        <end position="448"/>
    </location>
</feature>
<evidence type="ECO:0000256" key="3">
    <source>
        <dbReference type="ARBA" id="ARBA00022438"/>
    </source>
</evidence>
<protein>
    <submittedName>
        <fullName evidence="11">Uncharacterized protein</fullName>
    </submittedName>
</protein>
<evidence type="ECO:0000256" key="4">
    <source>
        <dbReference type="ARBA" id="ARBA00022670"/>
    </source>
</evidence>
<dbReference type="SUPFAM" id="SSF63737">
    <property type="entry name" value="Leukotriene A4 hydrolase N-terminal domain"/>
    <property type="match status" value="1"/>
</dbReference>
<comment type="similarity">
    <text evidence="2">Belongs to the peptidase M1 family.</text>
</comment>
<evidence type="ECO:0000256" key="8">
    <source>
        <dbReference type="ARBA" id="ARBA00023049"/>
    </source>
</evidence>
<dbReference type="CDD" id="cd09602">
    <property type="entry name" value="M1_APN"/>
    <property type="match status" value="1"/>
</dbReference>
<dbReference type="PANTHER" id="PTHR11533">
    <property type="entry name" value="PROTEASE M1 ZINC METALLOPROTEASE"/>
    <property type="match status" value="1"/>
</dbReference>
<proteinExistence type="inferred from homology"/>
<dbReference type="Pfam" id="PF17900">
    <property type="entry name" value="Peptidase_M1_N"/>
    <property type="match status" value="1"/>
</dbReference>